<dbReference type="InterPro" id="IPR027417">
    <property type="entry name" value="P-loop_NTPase"/>
</dbReference>
<dbReference type="GO" id="GO:0005524">
    <property type="term" value="F:ATP binding"/>
    <property type="evidence" value="ECO:0007669"/>
    <property type="project" value="UniProtKB-UniRule"/>
</dbReference>
<keyword evidence="1 10" id="KW-0540">Nuclease</keyword>
<dbReference type="InterPro" id="IPR014141">
    <property type="entry name" value="DNA_helicase_suRexB"/>
</dbReference>
<keyword evidence="8 10" id="KW-0238">DNA-binding</keyword>
<dbReference type="Pfam" id="PF12705">
    <property type="entry name" value="PDDEXK_1"/>
    <property type="match status" value="1"/>
</dbReference>
<reference evidence="13" key="1">
    <citation type="submission" date="2022-10" db="EMBL/GenBank/DDBJ databases">
        <title>Vagococcus sp. isolated from poultry meat.</title>
        <authorList>
            <person name="Johansson P."/>
            <person name="Bjorkroth J."/>
        </authorList>
    </citation>
    <scope>NUCLEOTIDE SEQUENCE</scope>
    <source>
        <strain evidence="13">STAA11</strain>
    </source>
</reference>
<evidence type="ECO:0000256" key="8">
    <source>
        <dbReference type="ARBA" id="ARBA00023125"/>
    </source>
</evidence>
<keyword evidence="2 10" id="KW-0547">Nucleotide-binding</keyword>
<evidence type="ECO:0000256" key="6">
    <source>
        <dbReference type="ARBA" id="ARBA00022839"/>
    </source>
</evidence>
<evidence type="ECO:0000256" key="10">
    <source>
        <dbReference type="HAMAP-Rule" id="MF_01453"/>
    </source>
</evidence>
<dbReference type="GO" id="GO:0000724">
    <property type="term" value="P:double-strand break repair via homologous recombination"/>
    <property type="evidence" value="ECO:0007669"/>
    <property type="project" value="UniProtKB-UniRule"/>
</dbReference>
<dbReference type="EMBL" id="CP110232">
    <property type="protein sequence ID" value="WEG74122.1"/>
    <property type="molecule type" value="Genomic_DNA"/>
</dbReference>
<dbReference type="Gene3D" id="3.90.320.10">
    <property type="match status" value="1"/>
</dbReference>
<evidence type="ECO:0000313" key="14">
    <source>
        <dbReference type="Proteomes" id="UP001179647"/>
    </source>
</evidence>
<evidence type="ECO:0000313" key="13">
    <source>
        <dbReference type="EMBL" id="WEG74122.1"/>
    </source>
</evidence>
<dbReference type="EC" id="3.1.-.-" evidence="10"/>
<dbReference type="PANTHER" id="PTHR30591">
    <property type="entry name" value="RECBCD ENZYME SUBUNIT RECC"/>
    <property type="match status" value="1"/>
</dbReference>
<evidence type="ECO:0000256" key="4">
    <source>
        <dbReference type="ARBA" id="ARBA00022801"/>
    </source>
</evidence>
<dbReference type="HAMAP" id="MF_01453">
    <property type="entry name" value="AddB_type2"/>
    <property type="match status" value="1"/>
</dbReference>
<comment type="function">
    <text evidence="10">The heterodimer acts as both an ATP-dependent DNA helicase and an ATP-dependent, dual-direction single-stranded exonuclease. Recognizes the chi site generating a DNA molecule suitable for the initiation of homologous recombination. This subunit has 5' -&gt; 3' nuclease activity but not helicase activity.</text>
</comment>
<protein>
    <recommendedName>
        <fullName evidence="10">ATP-dependent helicase/deoxyribonuclease subunit B</fullName>
        <ecNumber evidence="10">3.1.-.-</ecNumber>
    </recommendedName>
    <alternativeName>
        <fullName evidence="10">ATP-dependent helicase/nuclease subunit RexB</fullName>
    </alternativeName>
</protein>
<feature type="domain" description="PD-(D/E)XK endonuclease-like" evidence="11">
    <location>
        <begin position="809"/>
        <end position="1152"/>
    </location>
</feature>
<dbReference type="Pfam" id="PF21445">
    <property type="entry name" value="ADDB_N"/>
    <property type="match status" value="1"/>
</dbReference>
<comment type="cofactor">
    <cofactor evidence="10">
        <name>Mg(2+)</name>
        <dbReference type="ChEBI" id="CHEBI:18420"/>
    </cofactor>
</comment>
<keyword evidence="5 10" id="KW-0347">Helicase</keyword>
<feature type="domain" description="ATP-dependent helicase/deoxyribonuclease subunit B N-terminal" evidence="12">
    <location>
        <begin position="5"/>
        <end position="287"/>
    </location>
</feature>
<organism evidence="13 14">
    <name type="scientific">Vagococcus intermedius</name>
    <dbReference type="NCBI Taxonomy" id="2991418"/>
    <lineage>
        <taxon>Bacteria</taxon>
        <taxon>Bacillati</taxon>
        <taxon>Bacillota</taxon>
        <taxon>Bacilli</taxon>
        <taxon>Lactobacillales</taxon>
        <taxon>Enterococcaceae</taxon>
        <taxon>Vagococcus</taxon>
    </lineage>
</organism>
<dbReference type="Proteomes" id="UP001179647">
    <property type="component" value="Chromosome"/>
</dbReference>
<keyword evidence="10" id="KW-0004">4Fe-4S</keyword>
<dbReference type="KEGG" id="vie:OL234_04295"/>
<dbReference type="PANTHER" id="PTHR30591:SF1">
    <property type="entry name" value="RECBCD ENZYME SUBUNIT RECC"/>
    <property type="match status" value="1"/>
</dbReference>
<dbReference type="SUPFAM" id="SSF52540">
    <property type="entry name" value="P-loop containing nucleoside triphosphate hydrolases"/>
    <property type="match status" value="1"/>
</dbReference>
<evidence type="ECO:0000256" key="5">
    <source>
        <dbReference type="ARBA" id="ARBA00022806"/>
    </source>
</evidence>
<gene>
    <name evidence="10" type="primary">rexB</name>
    <name evidence="13" type="ORF">OL234_04295</name>
</gene>
<dbReference type="Gene3D" id="3.40.50.300">
    <property type="entry name" value="P-loop containing nucleotide triphosphate hydrolases"/>
    <property type="match status" value="4"/>
</dbReference>
<dbReference type="InterPro" id="IPR011604">
    <property type="entry name" value="PDDEXK-like_dom_sf"/>
</dbReference>
<comment type="subunit">
    <text evidence="10">Heterodimer of AddA and RexB.</text>
</comment>
<dbReference type="GO" id="GO:0051539">
    <property type="term" value="F:4 iron, 4 sulfur cluster binding"/>
    <property type="evidence" value="ECO:0007669"/>
    <property type="project" value="UniProtKB-KW"/>
</dbReference>
<evidence type="ECO:0000256" key="2">
    <source>
        <dbReference type="ARBA" id="ARBA00022741"/>
    </source>
</evidence>
<comment type="miscellaneous">
    <text evidence="10">Despite having helicase-like domains, this subunit does not have helicase activity.</text>
</comment>
<keyword evidence="6 10" id="KW-0269">Exonuclease</keyword>
<keyword evidence="10" id="KW-0411">Iron-sulfur</keyword>
<evidence type="ECO:0000259" key="11">
    <source>
        <dbReference type="Pfam" id="PF12705"/>
    </source>
</evidence>
<keyword evidence="4 10" id="KW-0378">Hydrolase</keyword>
<dbReference type="GO" id="GO:0046872">
    <property type="term" value="F:metal ion binding"/>
    <property type="evidence" value="ECO:0007669"/>
    <property type="project" value="UniProtKB-KW"/>
</dbReference>
<dbReference type="AlphaFoldDB" id="A0AAF0CWR3"/>
<sequence>MALEFIYGPASCHHEEPLVERARDFLIKDENNQVFYLVPNHVKFETEVAVLNDLHKLSPFNKAKTMAMMRLQVFSFTRLAWYFLQNTEYYQDEQLTEAGNHMLIRKVLLDEAENLHVFKGEVGQPGFIKQLAELFSELQEGKIEEPDIEELLSELGETAKENDFKKKLKEFYLLYQVYCQQLGQRQVGMTQSISYLAEYLKDYDLSNMMFVITGYSRFTAREKELVEILIRKAGEVKIDLVLDRAHVTKPPEGLDMFFDTGKLYYELYQYARHNQVKLLRDYHLKCDQSQPLTQLDIAWRESQKLTPNKEVHQLSESCVHLWESETPFAEISQVAKEIRKLIASGYCRYQDIEILSRDLPSYQALIEPVFSSHEIPFYLNSELEMRHHPLVEFLETLFLIKKRYFRYSDIMRFLRTELFVPQEESLLSLKDWQYQRQCHRSQVDLTENVVLAYGYEGHAWVKEKDWVYVQYDFEESEERLDENRKGQESSNVIRRHIRDYLVPFYDRLDQAKTGLEAAKLLYDFLLTSGVERELLYWRDQDIEKGHLDQAKIHEQTWQAFVILLDDYVKILGDEVFNFDDFYMIIKTGLEGLTYSKVPTTLDQVTVSSLDLIHAQKNKVTFVIGTTDNVLPKKIENKTLLSDDERQLFSNSLTDGKFLSKNTQSDLAKEPYIAYLAFHSTDGKLYITYPRSNDRVKEIKPSPYVNVIQHALNLEIEPRYNSPSVEHFSLNQIGTYRTLLTDLVNLKRRALEEKQEIANTWQVLETILGKQPQYNLLSRKIFKSLKHKNISEPLKPELVTSLYGETIYGSVSKIENFNQCQYKYFMTYGLKLRERDRFELSPAATGDFYHDALDHLFKALITKKLVLSELTTSQLTELTEEVLQRILGDAKFTILTASNRMNYIRYQLSETIKRVSRGLQRQSQIAGFSNVKTEVMFGQLVQEKGLNSLLIPLDNHKKMEIRGKIDRLDKIETKDNTYLAVVDYKSSDHSFDYRDAYFGLAMQMITYLDVALQNAVSLIGTEGVKPAGAFYLQVKNPILEGGTSEEQLESQLLKEFSYKGILLEDENLLDTLDPTVKSSGSSSLVFPYKETKKGYKSTQFVSEEEVDLLIQHNRENFKKAGNAIFTGETAINPAYRDKKRVACEYCPFRSVCQFDVLLKENNYKRIDSLKKADAIKKMTPCSEKENKRGMLDDTDK</sequence>
<dbReference type="RefSeq" id="WP_275469921.1">
    <property type="nucleotide sequence ID" value="NZ_CP110232.1"/>
</dbReference>
<dbReference type="GO" id="GO:0008409">
    <property type="term" value="F:5'-3' exonuclease activity"/>
    <property type="evidence" value="ECO:0007669"/>
    <property type="project" value="UniProtKB-UniRule"/>
</dbReference>
<feature type="binding site" evidence="10">
    <location>
        <position position="1145"/>
    </location>
    <ligand>
        <name>[4Fe-4S] cluster</name>
        <dbReference type="ChEBI" id="CHEBI:49883"/>
    </ligand>
</feature>
<dbReference type="GO" id="GO:0016817">
    <property type="term" value="F:hydrolase activity, acting on acid anhydrides"/>
    <property type="evidence" value="ECO:0007669"/>
    <property type="project" value="InterPro"/>
</dbReference>
<keyword evidence="9 10" id="KW-0234">DNA repair</keyword>
<comment type="similarity">
    <text evidence="10">Belongs to the helicase family. AddB/RexB type 2 subfamily.</text>
</comment>
<comment type="cofactor">
    <cofactor evidence="10">
        <name>[4Fe-4S] cluster</name>
        <dbReference type="ChEBI" id="CHEBI:49883"/>
    </cofactor>
    <text evidence="10">Binds 1 [4Fe-4S] cluster.</text>
</comment>
<dbReference type="GO" id="GO:0004386">
    <property type="term" value="F:helicase activity"/>
    <property type="evidence" value="ECO:0007669"/>
    <property type="project" value="UniProtKB-KW"/>
</dbReference>
<evidence type="ECO:0000256" key="3">
    <source>
        <dbReference type="ARBA" id="ARBA00022763"/>
    </source>
</evidence>
<keyword evidence="10" id="KW-0408">Iron</keyword>
<dbReference type="InterPro" id="IPR038726">
    <property type="entry name" value="PDDEXK_AddAB-type"/>
</dbReference>
<evidence type="ECO:0000256" key="1">
    <source>
        <dbReference type="ARBA" id="ARBA00022722"/>
    </source>
</evidence>
<name>A0AAF0CWR3_9ENTE</name>
<evidence type="ECO:0000256" key="7">
    <source>
        <dbReference type="ARBA" id="ARBA00022840"/>
    </source>
</evidence>
<proteinExistence type="inferred from homology"/>
<accession>A0AAF0CWR3</accession>
<dbReference type="InterPro" id="IPR049035">
    <property type="entry name" value="ADDB_N"/>
</dbReference>
<feature type="binding site" evidence="10">
    <location>
        <position position="819"/>
    </location>
    <ligand>
        <name>[4Fe-4S] cluster</name>
        <dbReference type="ChEBI" id="CHEBI:49883"/>
    </ligand>
</feature>
<keyword evidence="3 10" id="KW-0227">DNA damage</keyword>
<evidence type="ECO:0000256" key="9">
    <source>
        <dbReference type="ARBA" id="ARBA00023204"/>
    </source>
</evidence>
<evidence type="ECO:0000259" key="12">
    <source>
        <dbReference type="Pfam" id="PF21445"/>
    </source>
</evidence>
<keyword evidence="14" id="KW-1185">Reference proteome</keyword>
<keyword evidence="7 10" id="KW-0067">ATP-binding</keyword>
<dbReference type="GO" id="GO:0003690">
    <property type="term" value="F:double-stranded DNA binding"/>
    <property type="evidence" value="ECO:0007669"/>
    <property type="project" value="UniProtKB-UniRule"/>
</dbReference>
<keyword evidence="10" id="KW-0479">Metal-binding</keyword>
<feature type="binding site" evidence="10">
    <location>
        <position position="1151"/>
    </location>
    <ligand>
        <name>[4Fe-4S] cluster</name>
        <dbReference type="ChEBI" id="CHEBI:49883"/>
    </ligand>
</feature>